<evidence type="ECO:0000256" key="3">
    <source>
        <dbReference type="ARBA" id="ARBA00022670"/>
    </source>
</evidence>
<dbReference type="SUPFAM" id="SSF140990">
    <property type="entry name" value="FtsH protease domain-like"/>
    <property type="match status" value="1"/>
</dbReference>
<feature type="domain" description="AAA+ ATPase" evidence="10">
    <location>
        <begin position="202"/>
        <end position="341"/>
    </location>
</feature>
<dbReference type="InterPro" id="IPR003959">
    <property type="entry name" value="ATPase_AAA_core"/>
</dbReference>
<dbReference type="GO" id="GO:0016887">
    <property type="term" value="F:ATP hydrolysis activity"/>
    <property type="evidence" value="ECO:0007669"/>
    <property type="project" value="InterPro"/>
</dbReference>
<dbReference type="InterPro" id="IPR003593">
    <property type="entry name" value="AAA+_ATPase"/>
</dbReference>
<dbReference type="Pfam" id="PF01434">
    <property type="entry name" value="Peptidase_M41"/>
    <property type="match status" value="1"/>
</dbReference>
<comment type="cofactor">
    <cofactor evidence="1">
        <name>Zn(2+)</name>
        <dbReference type="ChEBI" id="CHEBI:29105"/>
    </cofactor>
</comment>
<evidence type="ECO:0000256" key="1">
    <source>
        <dbReference type="ARBA" id="ARBA00001947"/>
    </source>
</evidence>
<keyword evidence="8" id="KW-0067">ATP-binding</keyword>
<sequence length="606" mass="68589">MGRHVSNPVYCYMGPNDNSENENKDTMKSPPRYRYPLSKNYYENYVRRLNSRNMTVRDTAMIEDSLDNEYYNNPAHRSNFSNTSISNYPVGLRIIITPNGGFIQRDNMSDEEMENMKNEENQEENEWNRAGYFRKVYNPSFDNPNPGRRGKPGKKSENFEVITDFPLNFTNVGGYENVKAELVQCVDILSNYTKYQPYNVRIPKGLIFEGPPGNGKTMLAKALAGEAKIPFISVSGAQFQEKYVGVGSSRIRELFKLASEACPVIVFIDEIDALGRTRSGDGESSSSERDNTLNELLVAMDGFGSKDGIFVVGATNRADLLDPALTRPGRIDKRIYIGNPDAKTRKCVIDVHIDGKPYEDKLDLASLVDNTNGLSAAQIENLLNEAMLTAIRENRDKIIQNDIDIVLNKMMVGWQPTEHEFTNDIIDHIAIHEMGHAIVGLMSKHHSKVTKVLINLFAPRSPGYTVFEATSTPIYTREALFEHLMILLGGRVAEEVFYKTSVTTGAINDFEEALKLAEKMITYYGMGSKLIYPKNSEKYKKIVDEEVFNLIQEAYTQTEQMMNDMKVFVKEASEVLKEKQIVTREELLEILNRVAPNTVDMSSFTE</sequence>
<dbReference type="SUPFAM" id="SSF52540">
    <property type="entry name" value="P-loop containing nucleoside triphosphate hydrolases"/>
    <property type="match status" value="1"/>
</dbReference>
<dbReference type="SMART" id="SM00382">
    <property type="entry name" value="AAA"/>
    <property type="match status" value="1"/>
</dbReference>
<dbReference type="Pfam" id="PF00004">
    <property type="entry name" value="AAA"/>
    <property type="match status" value="1"/>
</dbReference>
<dbReference type="InterPro" id="IPR003960">
    <property type="entry name" value="ATPase_AAA_CS"/>
</dbReference>
<comment type="similarity">
    <text evidence="2">In the C-terminal section; belongs to the peptidase M41 family.</text>
</comment>
<accession>A0A6C0FAE0</accession>
<keyword evidence="6" id="KW-0378">Hydrolase</keyword>
<dbReference type="InterPro" id="IPR037219">
    <property type="entry name" value="Peptidase_M41-like"/>
</dbReference>
<dbReference type="Gene3D" id="1.10.8.60">
    <property type="match status" value="1"/>
</dbReference>
<evidence type="ECO:0000256" key="6">
    <source>
        <dbReference type="ARBA" id="ARBA00022801"/>
    </source>
</evidence>
<dbReference type="Gene3D" id="1.20.58.760">
    <property type="entry name" value="Peptidase M41"/>
    <property type="match status" value="1"/>
</dbReference>
<dbReference type="GO" id="GO:0005524">
    <property type="term" value="F:ATP binding"/>
    <property type="evidence" value="ECO:0007669"/>
    <property type="project" value="UniProtKB-KW"/>
</dbReference>
<evidence type="ECO:0000256" key="5">
    <source>
        <dbReference type="ARBA" id="ARBA00022741"/>
    </source>
</evidence>
<reference evidence="11" key="1">
    <citation type="journal article" date="2020" name="Nature">
        <title>Giant virus diversity and host interactions through global metagenomics.</title>
        <authorList>
            <person name="Schulz F."/>
            <person name="Roux S."/>
            <person name="Paez-Espino D."/>
            <person name="Jungbluth S."/>
            <person name="Walsh D.A."/>
            <person name="Denef V.J."/>
            <person name="McMahon K.D."/>
            <person name="Konstantinidis K.T."/>
            <person name="Eloe-Fadrosh E.A."/>
            <person name="Kyrpides N.C."/>
            <person name="Woyke T."/>
        </authorList>
    </citation>
    <scope>NUCLEOTIDE SEQUENCE</scope>
    <source>
        <strain evidence="11">GVMAG-S-ERX556106-38</strain>
    </source>
</reference>
<dbReference type="Pfam" id="PF17862">
    <property type="entry name" value="AAA_lid_3"/>
    <property type="match status" value="1"/>
</dbReference>
<evidence type="ECO:0000256" key="8">
    <source>
        <dbReference type="ARBA" id="ARBA00022840"/>
    </source>
</evidence>
<dbReference type="AlphaFoldDB" id="A0A6C0FAE0"/>
<keyword evidence="9" id="KW-0482">Metalloprotease</keyword>
<dbReference type="GO" id="GO:0046872">
    <property type="term" value="F:metal ion binding"/>
    <property type="evidence" value="ECO:0007669"/>
    <property type="project" value="UniProtKB-KW"/>
</dbReference>
<keyword evidence="3" id="KW-0645">Protease</keyword>
<evidence type="ECO:0000256" key="9">
    <source>
        <dbReference type="ARBA" id="ARBA00023049"/>
    </source>
</evidence>
<organism evidence="11">
    <name type="scientific">viral metagenome</name>
    <dbReference type="NCBI Taxonomy" id="1070528"/>
    <lineage>
        <taxon>unclassified sequences</taxon>
        <taxon>metagenomes</taxon>
        <taxon>organismal metagenomes</taxon>
    </lineage>
</organism>
<evidence type="ECO:0000313" key="11">
    <source>
        <dbReference type="EMBL" id="QHT38827.1"/>
    </source>
</evidence>
<keyword evidence="7" id="KW-0862">Zinc</keyword>
<dbReference type="InterPro" id="IPR041569">
    <property type="entry name" value="AAA_lid_3"/>
</dbReference>
<dbReference type="PANTHER" id="PTHR43655">
    <property type="entry name" value="ATP-DEPENDENT PROTEASE"/>
    <property type="match status" value="1"/>
</dbReference>
<proteinExistence type="inferred from homology"/>
<keyword evidence="4" id="KW-0479">Metal-binding</keyword>
<name>A0A6C0FAE0_9ZZZZ</name>
<evidence type="ECO:0000259" key="10">
    <source>
        <dbReference type="SMART" id="SM00382"/>
    </source>
</evidence>
<evidence type="ECO:0000256" key="4">
    <source>
        <dbReference type="ARBA" id="ARBA00022723"/>
    </source>
</evidence>
<dbReference type="EMBL" id="MN738835">
    <property type="protein sequence ID" value="QHT38827.1"/>
    <property type="molecule type" value="Genomic_DNA"/>
</dbReference>
<dbReference type="PROSITE" id="PS00674">
    <property type="entry name" value="AAA"/>
    <property type="match status" value="1"/>
</dbReference>
<evidence type="ECO:0000256" key="2">
    <source>
        <dbReference type="ARBA" id="ARBA00010044"/>
    </source>
</evidence>
<protein>
    <recommendedName>
        <fullName evidence="10">AAA+ ATPase domain-containing protein</fullName>
    </recommendedName>
</protein>
<dbReference type="GO" id="GO:0004176">
    <property type="term" value="F:ATP-dependent peptidase activity"/>
    <property type="evidence" value="ECO:0007669"/>
    <property type="project" value="InterPro"/>
</dbReference>
<dbReference type="FunFam" id="3.40.50.300:FF:002568">
    <property type="entry name" value="Cell division protein (FtsH)"/>
    <property type="match status" value="1"/>
</dbReference>
<dbReference type="InterPro" id="IPR027417">
    <property type="entry name" value="P-loop_NTPase"/>
</dbReference>
<dbReference type="GO" id="GO:0006508">
    <property type="term" value="P:proteolysis"/>
    <property type="evidence" value="ECO:0007669"/>
    <property type="project" value="UniProtKB-KW"/>
</dbReference>
<evidence type="ECO:0000256" key="7">
    <source>
        <dbReference type="ARBA" id="ARBA00022833"/>
    </source>
</evidence>
<dbReference type="GO" id="GO:0004222">
    <property type="term" value="F:metalloendopeptidase activity"/>
    <property type="evidence" value="ECO:0007669"/>
    <property type="project" value="InterPro"/>
</dbReference>
<dbReference type="InterPro" id="IPR000642">
    <property type="entry name" value="Peptidase_M41"/>
</dbReference>
<dbReference type="InterPro" id="IPR050928">
    <property type="entry name" value="ATP-dep_Zn_Metalloprotease"/>
</dbReference>
<dbReference type="PANTHER" id="PTHR43655:SF2">
    <property type="entry name" value="AFG3 LIKE MATRIX AAA PEPTIDASE SUBUNIT 2, ISOFORM A"/>
    <property type="match status" value="1"/>
</dbReference>
<keyword evidence="5" id="KW-0547">Nucleotide-binding</keyword>
<dbReference type="Gene3D" id="3.40.50.300">
    <property type="entry name" value="P-loop containing nucleotide triphosphate hydrolases"/>
    <property type="match status" value="1"/>
</dbReference>